<keyword evidence="9" id="KW-0902">Two-component regulatory system</keyword>
<feature type="compositionally biased region" description="Polar residues" evidence="10">
    <location>
        <begin position="727"/>
        <end position="741"/>
    </location>
</feature>
<proteinExistence type="predicted"/>
<sequence length="741" mass="80271">MTPPHDELRGWAAARRAILAGLRFTSLRLRLVVVFGLVALTAAVSASGIAYWLNREAVLTRTQDAVLRDFQQEMRNHASMLPVHPAQDELQRTAGQMANSSQRFSVLLVAQDGDGRTVIGNSALDTFTLDDVPKSLQKAVNKEQPLSSNNKSAYHLYWQRITDHDKPYLVGGAKVIGGTTTGYMLKSLEPEAKDLNSLAWSLGIATGLALIGSALLAQAAATTVLKPVHRLGIAARRLGEGKLDTRLRVSGTDELADLSRTFNHTAESLEKRVDDMSAREEASRRFVADMSHELRTPLTAITAVTEILEEELDAETGSVDPMIEPAVRLVVSETRRLNDLVENLMEVTRFDAGTARLVLDDVDIADQITACIDARLAGRRRPGRRARHHGAPRPAPPGRDPREPHRQRAQARRQPGPCLGPRRGRRPAHRGPGPRARHPRGRPPARLRPLLQGERLPPPLRGQRSGSVHRPGERAHPRRRDHRGQRAQGGRRLHAPPPPGRVGAARRRRARAGARTARERYGGQRRMTTLVRGRGGRRRTPLASLSLLSLPLLTVLLAGCGIRSTQVPTDFGPAPSRVPCALSGQDITTQSSRGIPVQVFLICSGQLVTVDRSVRIPDGTAEGARRVLVAQGLLDQLAETPSTPEQQAGYTTDVRGGMTVSGPRPKDPEDALRLSTPPQDLTSAALAQIICTFSDSAAAQDDGSVILGGPDATPLRSYECPTDVRANPTTKSPPSTTVAGA</sequence>
<name>A0A250VN97_STROL</name>
<dbReference type="Proteomes" id="UP000217446">
    <property type="component" value="Unassembled WGS sequence"/>
</dbReference>
<dbReference type="SUPFAM" id="SSF158472">
    <property type="entry name" value="HAMP domain-like"/>
    <property type="match status" value="1"/>
</dbReference>
<dbReference type="STRING" id="1963.AQJ27_12495"/>
<evidence type="ECO:0000256" key="7">
    <source>
        <dbReference type="ARBA" id="ARBA00022777"/>
    </source>
</evidence>
<feature type="transmembrane region" description="Helical" evidence="11">
    <location>
        <begin position="31"/>
        <end position="53"/>
    </location>
</feature>
<dbReference type="EMBL" id="BDQI01000020">
    <property type="protein sequence ID" value="GAX55611.1"/>
    <property type="molecule type" value="Genomic_DNA"/>
</dbReference>
<dbReference type="CDD" id="cd00082">
    <property type="entry name" value="HisKA"/>
    <property type="match status" value="1"/>
</dbReference>
<comment type="subcellular location">
    <subcellularLocation>
        <location evidence="2">Cell membrane</location>
    </subcellularLocation>
</comment>
<comment type="catalytic activity">
    <reaction evidence="1">
        <text>ATP + protein L-histidine = ADP + protein N-phospho-L-histidine.</text>
        <dbReference type="EC" id="2.7.13.3"/>
    </reaction>
</comment>
<feature type="region of interest" description="Disordered" evidence="10">
    <location>
        <begin position="701"/>
        <end position="741"/>
    </location>
</feature>
<dbReference type="Pfam" id="PF00672">
    <property type="entry name" value="HAMP"/>
    <property type="match status" value="1"/>
</dbReference>
<feature type="compositionally biased region" description="Low complexity" evidence="10">
    <location>
        <begin position="412"/>
        <end position="421"/>
    </location>
</feature>
<comment type="caution">
    <text evidence="13">The sequence shown here is derived from an EMBL/GenBank/DDBJ whole genome shotgun (WGS) entry which is preliminary data.</text>
</comment>
<feature type="compositionally biased region" description="Basic residues" evidence="10">
    <location>
        <begin position="435"/>
        <end position="445"/>
    </location>
</feature>
<feature type="compositionally biased region" description="Basic residues" evidence="10">
    <location>
        <begin position="476"/>
        <end position="494"/>
    </location>
</feature>
<evidence type="ECO:0000256" key="6">
    <source>
        <dbReference type="ARBA" id="ARBA00022692"/>
    </source>
</evidence>
<organism evidence="13 14">
    <name type="scientific">Streptomyces olivochromogenes</name>
    <dbReference type="NCBI Taxonomy" id="1963"/>
    <lineage>
        <taxon>Bacteria</taxon>
        <taxon>Bacillati</taxon>
        <taxon>Actinomycetota</taxon>
        <taxon>Actinomycetes</taxon>
        <taxon>Kitasatosporales</taxon>
        <taxon>Streptomycetaceae</taxon>
        <taxon>Streptomyces</taxon>
    </lineage>
</organism>
<dbReference type="CDD" id="cd06225">
    <property type="entry name" value="HAMP"/>
    <property type="match status" value="1"/>
</dbReference>
<feature type="domain" description="HAMP" evidence="12">
    <location>
        <begin position="222"/>
        <end position="274"/>
    </location>
</feature>
<evidence type="ECO:0000256" key="11">
    <source>
        <dbReference type="SAM" id="Phobius"/>
    </source>
</evidence>
<evidence type="ECO:0000256" key="2">
    <source>
        <dbReference type="ARBA" id="ARBA00004236"/>
    </source>
</evidence>
<dbReference type="SMART" id="SM00388">
    <property type="entry name" value="HisKA"/>
    <property type="match status" value="1"/>
</dbReference>
<dbReference type="Pfam" id="PF00512">
    <property type="entry name" value="HisKA"/>
    <property type="match status" value="1"/>
</dbReference>
<keyword evidence="7 13" id="KW-0418">Kinase</keyword>
<evidence type="ECO:0000256" key="4">
    <source>
        <dbReference type="ARBA" id="ARBA00022553"/>
    </source>
</evidence>
<dbReference type="InterPro" id="IPR036097">
    <property type="entry name" value="HisK_dim/P_sf"/>
</dbReference>
<evidence type="ECO:0000256" key="9">
    <source>
        <dbReference type="ARBA" id="ARBA00023012"/>
    </source>
</evidence>
<dbReference type="InterPro" id="IPR003661">
    <property type="entry name" value="HisK_dim/P_dom"/>
</dbReference>
<evidence type="ECO:0000313" key="14">
    <source>
        <dbReference type="Proteomes" id="UP000217446"/>
    </source>
</evidence>
<feature type="compositionally biased region" description="Polar residues" evidence="10">
    <location>
        <begin position="639"/>
        <end position="650"/>
    </location>
</feature>
<dbReference type="SUPFAM" id="SSF47384">
    <property type="entry name" value="Homodimeric domain of signal transducing histidine kinase"/>
    <property type="match status" value="1"/>
</dbReference>
<feature type="transmembrane region" description="Helical" evidence="11">
    <location>
        <begin position="198"/>
        <end position="221"/>
    </location>
</feature>
<dbReference type="GO" id="GO:0005886">
    <property type="term" value="C:plasma membrane"/>
    <property type="evidence" value="ECO:0007669"/>
    <property type="project" value="UniProtKB-SubCell"/>
</dbReference>
<keyword evidence="11" id="KW-0472">Membrane</keyword>
<dbReference type="PANTHER" id="PTHR45436">
    <property type="entry name" value="SENSOR HISTIDINE KINASE YKOH"/>
    <property type="match status" value="1"/>
</dbReference>
<evidence type="ECO:0000256" key="8">
    <source>
        <dbReference type="ARBA" id="ARBA00022989"/>
    </source>
</evidence>
<keyword evidence="6 11" id="KW-0812">Transmembrane</keyword>
<keyword evidence="8 11" id="KW-1133">Transmembrane helix</keyword>
<dbReference type="Gene3D" id="6.10.340.10">
    <property type="match status" value="1"/>
</dbReference>
<dbReference type="PROSITE" id="PS50885">
    <property type="entry name" value="HAMP"/>
    <property type="match status" value="1"/>
</dbReference>
<keyword evidence="5 13" id="KW-0808">Transferase</keyword>
<dbReference type="EC" id="2.7.13.3" evidence="3"/>
<protein>
    <recommendedName>
        <fullName evidence="3">histidine kinase</fullName>
        <ecNumber evidence="3">2.7.13.3</ecNumber>
    </recommendedName>
</protein>
<keyword evidence="14" id="KW-1185">Reference proteome</keyword>
<dbReference type="SMART" id="SM00304">
    <property type="entry name" value="HAMP"/>
    <property type="match status" value="1"/>
</dbReference>
<dbReference type="PANTHER" id="PTHR45436:SF5">
    <property type="entry name" value="SENSOR HISTIDINE KINASE TRCS"/>
    <property type="match status" value="1"/>
</dbReference>
<dbReference type="InterPro" id="IPR050428">
    <property type="entry name" value="TCS_sensor_his_kinase"/>
</dbReference>
<evidence type="ECO:0000313" key="13">
    <source>
        <dbReference type="EMBL" id="GAX55611.1"/>
    </source>
</evidence>
<evidence type="ECO:0000256" key="3">
    <source>
        <dbReference type="ARBA" id="ARBA00012438"/>
    </source>
</evidence>
<evidence type="ECO:0000256" key="10">
    <source>
        <dbReference type="SAM" id="MobiDB-lite"/>
    </source>
</evidence>
<evidence type="ECO:0000256" key="1">
    <source>
        <dbReference type="ARBA" id="ARBA00000085"/>
    </source>
</evidence>
<feature type="region of interest" description="Disordered" evidence="10">
    <location>
        <begin position="638"/>
        <end position="676"/>
    </location>
</feature>
<dbReference type="InterPro" id="IPR003660">
    <property type="entry name" value="HAMP_dom"/>
</dbReference>
<evidence type="ECO:0000256" key="5">
    <source>
        <dbReference type="ARBA" id="ARBA00022679"/>
    </source>
</evidence>
<dbReference type="FunFam" id="1.10.287.130:FF:000010">
    <property type="entry name" value="Two-component sensor histidine kinase"/>
    <property type="match status" value="1"/>
</dbReference>
<dbReference type="Gene3D" id="1.10.287.130">
    <property type="match status" value="1"/>
</dbReference>
<gene>
    <name evidence="13" type="primary">afsQ2</name>
    <name evidence="13" type="ORF">SO3561_07172</name>
</gene>
<keyword evidence="4" id="KW-0597">Phosphoprotein</keyword>
<accession>A0A250VN97</accession>
<reference evidence="14" key="1">
    <citation type="submission" date="2017-05" db="EMBL/GenBank/DDBJ databases">
        <title>Streptomyces olivochromogenes NBRC 3561 whole genome shotgun sequence.</title>
        <authorList>
            <person name="Dohra H."/>
            <person name="Kodani S."/>
        </authorList>
    </citation>
    <scope>NUCLEOTIDE SEQUENCE [LARGE SCALE GENOMIC DNA]</scope>
    <source>
        <strain evidence="14">NBRC 3561</strain>
    </source>
</reference>
<evidence type="ECO:0000259" key="12">
    <source>
        <dbReference type="PROSITE" id="PS50885"/>
    </source>
</evidence>
<feature type="compositionally biased region" description="Basic residues" evidence="10">
    <location>
        <begin position="379"/>
        <end position="391"/>
    </location>
</feature>
<dbReference type="AlphaFoldDB" id="A0A250VN97"/>
<dbReference type="GO" id="GO:0000155">
    <property type="term" value="F:phosphorelay sensor kinase activity"/>
    <property type="evidence" value="ECO:0007669"/>
    <property type="project" value="InterPro"/>
</dbReference>
<feature type="region of interest" description="Disordered" evidence="10">
    <location>
        <begin position="379"/>
        <end position="521"/>
    </location>
</feature>